<name>T2G9N9_MEGG1</name>
<protein>
    <recommendedName>
        <fullName evidence="3">DUF1833 domain-containing protein</fullName>
    </recommendedName>
</protein>
<dbReference type="InterPro" id="IPR014974">
    <property type="entry name" value="DUF1833"/>
</dbReference>
<dbReference type="Pfam" id="PF08875">
    <property type="entry name" value="DUF1833"/>
    <property type="match status" value="1"/>
</dbReference>
<evidence type="ECO:0008006" key="3">
    <source>
        <dbReference type="Google" id="ProtNLM"/>
    </source>
</evidence>
<evidence type="ECO:0000313" key="1">
    <source>
        <dbReference type="EMBL" id="AGW12846.1"/>
    </source>
</evidence>
<reference evidence="2" key="2">
    <citation type="submission" date="2013-07" db="EMBL/GenBank/DDBJ databases">
        <authorList>
            <person name="Morais-Silva F.O."/>
            <person name="Rezende A.M."/>
            <person name="Pimentel C."/>
            <person name="Resende D.M."/>
            <person name="Santos C.I."/>
            <person name="Clemente C."/>
            <person name="de Oliveira L.M."/>
            <person name="da Silva S.M."/>
            <person name="Costa D.A."/>
            <person name="Varela-Raposo A."/>
            <person name="Horacio E.C.A."/>
            <person name="Matos M."/>
            <person name="Flores O."/>
            <person name="Ruiz J.C."/>
            <person name="Rodrigues-Pousada C."/>
        </authorList>
    </citation>
    <scope>NUCLEOTIDE SEQUENCE [LARGE SCALE GENOMIC DNA]</scope>
    <source>
        <strain evidence="2">ATCC 19364 / DSM 1382 / NCIMB 9332 / VKM B-1759</strain>
    </source>
</reference>
<organism evidence="1 2">
    <name type="scientific">Megalodesulfovibrio gigas (strain ATCC 19364 / DSM 1382 / NCIMB 9332 / VKM B-1759)</name>
    <name type="common">Desulfovibrio gigas</name>
    <dbReference type="NCBI Taxonomy" id="1121448"/>
    <lineage>
        <taxon>Bacteria</taxon>
        <taxon>Pseudomonadati</taxon>
        <taxon>Thermodesulfobacteriota</taxon>
        <taxon>Desulfovibrionia</taxon>
        <taxon>Desulfovibrionales</taxon>
        <taxon>Desulfovibrionaceae</taxon>
        <taxon>Megalodesulfovibrio</taxon>
    </lineage>
</organism>
<dbReference type="AlphaFoldDB" id="T2G9N9"/>
<reference evidence="1 2" key="1">
    <citation type="journal article" date="2013" name="J. Bacteriol.">
        <title>Roles of HynAB and Ech, the only two hydrogenases found in the model sulfate reducer Desulfovibrio gigas.</title>
        <authorList>
            <person name="Morais-Silva F.O."/>
            <person name="Santos C.I."/>
            <person name="Rodrigues R."/>
            <person name="Pereira I.A."/>
            <person name="Rodrigues-Pousada C."/>
        </authorList>
    </citation>
    <scope>NUCLEOTIDE SEQUENCE [LARGE SCALE GENOMIC DNA]</scope>
    <source>
        <strain evidence="2">ATCC 19364 / DSM 1382 / NCIMB 9332 / VKM B-1759</strain>
    </source>
</reference>
<dbReference type="EMBL" id="CP006585">
    <property type="protein sequence ID" value="AGW12846.1"/>
    <property type="molecule type" value="Genomic_DNA"/>
</dbReference>
<dbReference type="PATRIC" id="fig|1121448.10.peg.967"/>
<keyword evidence="2" id="KW-1185">Reference proteome</keyword>
<dbReference type="HOGENOM" id="CLU_1624457_0_0_7"/>
<proteinExistence type="predicted"/>
<accession>T2G9N9</accession>
<dbReference type="eggNOG" id="ENOG5032VKM">
    <property type="taxonomic scope" value="Bacteria"/>
</dbReference>
<dbReference type="STRING" id="1121448.DGI_0964"/>
<gene>
    <name evidence="1" type="ORF">DGI_0964</name>
</gene>
<sequence length="163" mass="17850">MTLQSISMTEAMQEAIACAPADLTHYETLELTHDALADPIRVVRSFEPLHTPQGTYFPAQFELRLPETSERVCGELIVSTGPVPRQVFDALVTIDRFGGDVLITYRHYLGPAQPPDMVIPTALKVSSIVLSPAGAELRARFANLTGIPFPRRLMTATRCPGAM</sequence>
<dbReference type="Proteomes" id="UP000016587">
    <property type="component" value="Chromosome"/>
</dbReference>
<dbReference type="KEGG" id="dgg:DGI_0964"/>
<evidence type="ECO:0000313" key="2">
    <source>
        <dbReference type="Proteomes" id="UP000016587"/>
    </source>
</evidence>
<dbReference type="RefSeq" id="WP_021759562.1">
    <property type="nucleotide sequence ID" value="NC_022444.1"/>
</dbReference>